<keyword evidence="2" id="KW-0727">SH2 domain</keyword>
<dbReference type="InterPro" id="IPR001452">
    <property type="entry name" value="SH3_domain"/>
</dbReference>
<dbReference type="SMART" id="SM00326">
    <property type="entry name" value="SH3"/>
    <property type="match status" value="1"/>
</dbReference>
<evidence type="ECO:0000256" key="3">
    <source>
        <dbReference type="PROSITE-ProRule" id="PRU00192"/>
    </source>
</evidence>
<accession>A0AAV4G0P3</accession>
<dbReference type="GO" id="GO:0005737">
    <property type="term" value="C:cytoplasm"/>
    <property type="evidence" value="ECO:0007669"/>
    <property type="project" value="TreeGrafter"/>
</dbReference>
<proteinExistence type="predicted"/>
<dbReference type="SMART" id="SM00252">
    <property type="entry name" value="SH2"/>
    <property type="match status" value="1"/>
</dbReference>
<comment type="caution">
    <text evidence="7">The sequence shown here is derived from an EMBL/GenBank/DDBJ whole genome shotgun (WGS) entry which is preliminary data.</text>
</comment>
<dbReference type="InterPro" id="IPR000980">
    <property type="entry name" value="SH2"/>
</dbReference>
<dbReference type="PRINTS" id="PR00401">
    <property type="entry name" value="SH2DOMAIN"/>
</dbReference>
<dbReference type="SUPFAM" id="SSF55550">
    <property type="entry name" value="SH2 domain"/>
    <property type="match status" value="1"/>
</dbReference>
<dbReference type="PANTHER" id="PTHR45818:SF3">
    <property type="entry name" value="PROTEIN VAV"/>
    <property type="match status" value="1"/>
</dbReference>
<evidence type="ECO:0000313" key="7">
    <source>
        <dbReference type="EMBL" id="GFR78231.1"/>
    </source>
</evidence>
<dbReference type="EMBL" id="BMAT01008110">
    <property type="protein sequence ID" value="GFR78231.1"/>
    <property type="molecule type" value="Genomic_DNA"/>
</dbReference>
<evidence type="ECO:0000256" key="1">
    <source>
        <dbReference type="ARBA" id="ARBA00022443"/>
    </source>
</evidence>
<feature type="compositionally biased region" description="Basic and acidic residues" evidence="4">
    <location>
        <begin position="1"/>
        <end position="11"/>
    </location>
</feature>
<dbReference type="Pfam" id="PF00017">
    <property type="entry name" value="SH2"/>
    <property type="match status" value="1"/>
</dbReference>
<dbReference type="AlphaFoldDB" id="A0AAV4G0P3"/>
<feature type="region of interest" description="Disordered" evidence="4">
    <location>
        <begin position="1"/>
        <end position="49"/>
    </location>
</feature>
<dbReference type="Gene3D" id="3.30.505.10">
    <property type="entry name" value="SH2 domain"/>
    <property type="match status" value="1"/>
</dbReference>
<gene>
    <name evidence="7" type="ORF">ElyMa_003989800</name>
</gene>
<sequence length="233" mass="26257">MYEDWKIDRGDSGGSSKSLSNGRKDSMSQLKPQPQAMSPPAVNGARRGSSHSLATLAQFPWYVGTMERAKAQLVLDPLPDGTFLIRVTNNPTRQGELSLSIRYDNAVRHIKVNRNSDGRFYLAEIRYFNSVQELVDFYQVNQLADSFPDVKTTLLYPYKKVMRDPRIMGYATAIYDYAATSTSQVTLQGLDRVAIHSKTGQDKGWWKGENLRTNRIGYFPLAYVAEDDEATSP</sequence>
<dbReference type="SUPFAM" id="SSF50044">
    <property type="entry name" value="SH3-domain"/>
    <property type="match status" value="1"/>
</dbReference>
<dbReference type="Pfam" id="PF00018">
    <property type="entry name" value="SH3_1"/>
    <property type="match status" value="1"/>
</dbReference>
<feature type="compositionally biased region" description="Polar residues" evidence="4">
    <location>
        <begin position="14"/>
        <end position="36"/>
    </location>
</feature>
<dbReference type="InterPro" id="IPR036028">
    <property type="entry name" value="SH3-like_dom_sf"/>
</dbReference>
<protein>
    <submittedName>
        <fullName evidence="7">Proto-oncogene vav-like isoform X6</fullName>
    </submittedName>
</protein>
<feature type="domain" description="SH3" evidence="6">
    <location>
        <begin position="166"/>
        <end position="229"/>
    </location>
</feature>
<organism evidence="7 8">
    <name type="scientific">Elysia marginata</name>
    <dbReference type="NCBI Taxonomy" id="1093978"/>
    <lineage>
        <taxon>Eukaryota</taxon>
        <taxon>Metazoa</taxon>
        <taxon>Spiralia</taxon>
        <taxon>Lophotrochozoa</taxon>
        <taxon>Mollusca</taxon>
        <taxon>Gastropoda</taxon>
        <taxon>Heterobranchia</taxon>
        <taxon>Euthyneura</taxon>
        <taxon>Panpulmonata</taxon>
        <taxon>Sacoglossa</taxon>
        <taxon>Placobranchoidea</taxon>
        <taxon>Plakobranchidae</taxon>
        <taxon>Elysia</taxon>
    </lineage>
</organism>
<dbReference type="GO" id="GO:0016477">
    <property type="term" value="P:cell migration"/>
    <property type="evidence" value="ECO:0007669"/>
    <property type="project" value="TreeGrafter"/>
</dbReference>
<dbReference type="PROSITE" id="PS50002">
    <property type="entry name" value="SH3"/>
    <property type="match status" value="1"/>
</dbReference>
<keyword evidence="1 3" id="KW-0728">SH3 domain</keyword>
<dbReference type="Proteomes" id="UP000762676">
    <property type="component" value="Unassembled WGS sequence"/>
</dbReference>
<dbReference type="GO" id="GO:0005085">
    <property type="term" value="F:guanyl-nucleotide exchange factor activity"/>
    <property type="evidence" value="ECO:0007669"/>
    <property type="project" value="TreeGrafter"/>
</dbReference>
<dbReference type="PROSITE" id="PS50001">
    <property type="entry name" value="SH2"/>
    <property type="match status" value="1"/>
</dbReference>
<evidence type="ECO:0000259" key="5">
    <source>
        <dbReference type="PROSITE" id="PS50001"/>
    </source>
</evidence>
<feature type="domain" description="SH2" evidence="5">
    <location>
        <begin position="61"/>
        <end position="158"/>
    </location>
</feature>
<keyword evidence="8" id="KW-1185">Reference proteome</keyword>
<dbReference type="Gene3D" id="2.30.30.40">
    <property type="entry name" value="SH3 Domains"/>
    <property type="match status" value="1"/>
</dbReference>
<dbReference type="PANTHER" id="PTHR45818">
    <property type="entry name" value="PROTEIN VAV"/>
    <property type="match status" value="1"/>
</dbReference>
<evidence type="ECO:0000313" key="8">
    <source>
        <dbReference type="Proteomes" id="UP000762676"/>
    </source>
</evidence>
<evidence type="ECO:0000256" key="2">
    <source>
        <dbReference type="PROSITE-ProRule" id="PRU00191"/>
    </source>
</evidence>
<reference evidence="7 8" key="1">
    <citation type="journal article" date="2021" name="Elife">
        <title>Chloroplast acquisition without the gene transfer in kleptoplastic sea slugs, Plakobranchus ocellatus.</title>
        <authorList>
            <person name="Maeda T."/>
            <person name="Takahashi S."/>
            <person name="Yoshida T."/>
            <person name="Shimamura S."/>
            <person name="Takaki Y."/>
            <person name="Nagai Y."/>
            <person name="Toyoda A."/>
            <person name="Suzuki Y."/>
            <person name="Arimoto A."/>
            <person name="Ishii H."/>
            <person name="Satoh N."/>
            <person name="Nishiyama T."/>
            <person name="Hasebe M."/>
            <person name="Maruyama T."/>
            <person name="Minagawa J."/>
            <person name="Obokata J."/>
            <person name="Shigenobu S."/>
        </authorList>
    </citation>
    <scope>NUCLEOTIDE SEQUENCE [LARGE SCALE GENOMIC DNA]</scope>
</reference>
<evidence type="ECO:0000259" key="6">
    <source>
        <dbReference type="PROSITE" id="PS50002"/>
    </source>
</evidence>
<name>A0AAV4G0P3_9GAST</name>
<dbReference type="InterPro" id="IPR036860">
    <property type="entry name" value="SH2_dom_sf"/>
</dbReference>
<evidence type="ECO:0000256" key="4">
    <source>
        <dbReference type="SAM" id="MobiDB-lite"/>
    </source>
</evidence>